<evidence type="ECO:0000259" key="13">
    <source>
        <dbReference type="Pfam" id="PF20628"/>
    </source>
</evidence>
<keyword evidence="3 9" id="KW-0349">Heme</keyword>
<keyword evidence="4 9" id="KW-0479">Metal-binding</keyword>
<comment type="subcellular location">
    <subcellularLocation>
        <location evidence="1">Cell envelope</location>
    </subcellularLocation>
</comment>
<dbReference type="AlphaFoldDB" id="A0A1G9WIX0"/>
<dbReference type="GO" id="GO:0005829">
    <property type="term" value="C:cytosol"/>
    <property type="evidence" value="ECO:0007669"/>
    <property type="project" value="TreeGrafter"/>
</dbReference>
<evidence type="ECO:0000256" key="3">
    <source>
        <dbReference type="ARBA" id="ARBA00022617"/>
    </source>
</evidence>
<feature type="region of interest" description="Disordered" evidence="10">
    <location>
        <begin position="301"/>
        <end position="328"/>
    </location>
</feature>
<keyword evidence="6 9" id="KW-0560">Oxidoreductase</keyword>
<organism evidence="14 15">
    <name type="scientific">Fictibacillus solisalsi</name>
    <dbReference type="NCBI Taxonomy" id="459525"/>
    <lineage>
        <taxon>Bacteria</taxon>
        <taxon>Bacillati</taxon>
        <taxon>Bacillota</taxon>
        <taxon>Bacilli</taxon>
        <taxon>Bacillales</taxon>
        <taxon>Fictibacillaceae</taxon>
        <taxon>Fictibacillus</taxon>
    </lineage>
</organism>
<evidence type="ECO:0000256" key="5">
    <source>
        <dbReference type="ARBA" id="ARBA00022729"/>
    </source>
</evidence>
<evidence type="ECO:0000256" key="6">
    <source>
        <dbReference type="ARBA" id="ARBA00023002"/>
    </source>
</evidence>
<evidence type="ECO:0000256" key="9">
    <source>
        <dbReference type="RuleBase" id="RU365017"/>
    </source>
</evidence>
<keyword evidence="11" id="KW-0812">Transmembrane</keyword>
<evidence type="ECO:0000259" key="12">
    <source>
        <dbReference type="Pfam" id="PF04261"/>
    </source>
</evidence>
<dbReference type="PROSITE" id="PS51404">
    <property type="entry name" value="DYP_PEROXIDASE"/>
    <property type="match status" value="1"/>
</dbReference>
<dbReference type="InterPro" id="IPR048327">
    <property type="entry name" value="Dyp_perox_N"/>
</dbReference>
<keyword evidence="2 9" id="KW-0575">Peroxidase</keyword>
<dbReference type="Pfam" id="PF20628">
    <property type="entry name" value="Dyp_perox_C"/>
    <property type="match status" value="1"/>
</dbReference>
<dbReference type="NCBIfam" id="TIGR01412">
    <property type="entry name" value="tat_substr_1"/>
    <property type="match status" value="1"/>
</dbReference>
<dbReference type="Proteomes" id="UP000199544">
    <property type="component" value="Unassembled WGS sequence"/>
</dbReference>
<accession>A0A1G9WIX0</accession>
<reference evidence="15" key="1">
    <citation type="submission" date="2016-10" db="EMBL/GenBank/DDBJ databases">
        <authorList>
            <person name="Varghese N."/>
            <person name="Submissions S."/>
        </authorList>
    </citation>
    <scope>NUCLEOTIDE SEQUENCE [LARGE SCALE GENOMIC DNA]</scope>
    <source>
        <strain evidence="15">CGMCC 1.6854</strain>
    </source>
</reference>
<dbReference type="SUPFAM" id="SSF54909">
    <property type="entry name" value="Dimeric alpha+beta barrel"/>
    <property type="match status" value="1"/>
</dbReference>
<evidence type="ECO:0000256" key="11">
    <source>
        <dbReference type="SAM" id="Phobius"/>
    </source>
</evidence>
<dbReference type="InterPro" id="IPR006314">
    <property type="entry name" value="Dyp_peroxidase"/>
</dbReference>
<comment type="cofactor">
    <cofactor evidence="9">
        <name>heme b</name>
        <dbReference type="ChEBI" id="CHEBI:60344"/>
    </cofactor>
    <text evidence="9">Binds 1 heme b (iron(II)-protoporphyrin IX) group non-covalently per subunit.</text>
</comment>
<dbReference type="PANTHER" id="PTHR30521">
    <property type="entry name" value="DEFERROCHELATASE/PEROXIDASE"/>
    <property type="match status" value="1"/>
</dbReference>
<evidence type="ECO:0000256" key="2">
    <source>
        <dbReference type="ARBA" id="ARBA00022559"/>
    </source>
</evidence>
<feature type="domain" description="Dyp-type peroxidase C-terminal" evidence="13">
    <location>
        <begin position="237"/>
        <end position="408"/>
    </location>
</feature>
<comment type="similarity">
    <text evidence="8 9">Belongs to the DyP-type peroxidase family.</text>
</comment>
<proteinExistence type="inferred from homology"/>
<keyword evidence="11" id="KW-0472">Membrane</keyword>
<dbReference type="EMBL" id="FNHW01000001">
    <property type="protein sequence ID" value="SDM84494.1"/>
    <property type="molecule type" value="Genomic_DNA"/>
</dbReference>
<dbReference type="GO" id="GO:0030313">
    <property type="term" value="C:cell envelope"/>
    <property type="evidence" value="ECO:0007669"/>
    <property type="project" value="UniProtKB-SubCell"/>
</dbReference>
<name>A0A1G9WIX0_9BACL</name>
<keyword evidence="11" id="KW-1133">Transmembrane helix</keyword>
<feature type="transmembrane region" description="Helical" evidence="11">
    <location>
        <begin position="28"/>
        <end position="51"/>
    </location>
</feature>
<evidence type="ECO:0000256" key="7">
    <source>
        <dbReference type="ARBA" id="ARBA00023004"/>
    </source>
</evidence>
<dbReference type="GO" id="GO:0004601">
    <property type="term" value="F:peroxidase activity"/>
    <property type="evidence" value="ECO:0007669"/>
    <property type="project" value="UniProtKB-KW"/>
</dbReference>
<dbReference type="InterPro" id="IPR006313">
    <property type="entry name" value="EfeB/EfeN"/>
</dbReference>
<dbReference type="InterPro" id="IPR011008">
    <property type="entry name" value="Dimeric_a/b-barrel"/>
</dbReference>
<dbReference type="EC" id="1.11.1.-" evidence="9"/>
<dbReference type="GO" id="GO:0046872">
    <property type="term" value="F:metal ion binding"/>
    <property type="evidence" value="ECO:0007669"/>
    <property type="project" value="UniProtKB-KW"/>
</dbReference>
<evidence type="ECO:0000256" key="1">
    <source>
        <dbReference type="ARBA" id="ARBA00004196"/>
    </source>
</evidence>
<evidence type="ECO:0000313" key="14">
    <source>
        <dbReference type="EMBL" id="SDM84494.1"/>
    </source>
</evidence>
<keyword evidence="5" id="KW-0732">Signal</keyword>
<keyword evidence="15" id="KW-1185">Reference proteome</keyword>
<evidence type="ECO:0000256" key="4">
    <source>
        <dbReference type="ARBA" id="ARBA00022723"/>
    </source>
</evidence>
<dbReference type="GO" id="GO:0033212">
    <property type="term" value="P:iron import into cell"/>
    <property type="evidence" value="ECO:0007669"/>
    <property type="project" value="InterPro"/>
</dbReference>
<feature type="domain" description="Dyp-type peroxidase N-terminal" evidence="12">
    <location>
        <begin position="74"/>
        <end position="229"/>
    </location>
</feature>
<sequence>MKEQEDQTVDEQKEPNQYSRREMLKMSLLTGAGVAISMSGIGALTSMTNVFGETVKKSGSSSEKDIISFYGKHQAGIVTPQQTYTYLAAFDFTTSSKGDVIRLLKQWTLLAESMSQGKADHKYSNDWLPPKDTGEALDLPPSRLTLTFGFGPSFFSKKGIDRFGVKRKSPKHLKDIPLMPRDNLQEPFIGGDFCVQACAEDQQVAFHAIRNFIKSAVGKAEVRWMQSGFISAKHGKTPRNLFGFKDGTANADPKDSKAHEQIIWAGDEEPAWMNGGSYMAFRKIKMFLEVWDRSSLKDQEDTFGRKKESGAPYGKINEHDKVNPIQMPPDSHTAIAKRTGQQIYRRAYSYTDGVDPKTGYVDAGLLFISYQKNPAEQFIPMLKKMSKADKLNEYTQHIGSAMFAMPRGIKKGEYIGQPLFDSF</sequence>
<keyword evidence="7 9" id="KW-0408">Iron</keyword>
<evidence type="ECO:0000313" key="15">
    <source>
        <dbReference type="Proteomes" id="UP000199544"/>
    </source>
</evidence>
<dbReference type="RefSeq" id="WP_280138801.1">
    <property type="nucleotide sequence ID" value="NZ_FNHW01000001.1"/>
</dbReference>
<dbReference type="Pfam" id="PF04261">
    <property type="entry name" value="Dyp_perox_N"/>
    <property type="match status" value="1"/>
</dbReference>
<dbReference type="GO" id="GO:0020037">
    <property type="term" value="F:heme binding"/>
    <property type="evidence" value="ECO:0007669"/>
    <property type="project" value="InterPro"/>
</dbReference>
<dbReference type="PANTHER" id="PTHR30521:SF4">
    <property type="entry name" value="DEFERROCHELATASE"/>
    <property type="match status" value="1"/>
</dbReference>
<comment type="function">
    <text evidence="9">Involved in the recovery of exogenous heme iron. Extracts iron from heme while preserving the protoporphyrin ring intact.</text>
</comment>
<dbReference type="InterPro" id="IPR048328">
    <property type="entry name" value="Dyp_perox_C"/>
</dbReference>
<dbReference type="STRING" id="459525.SAMN04488137_2208"/>
<dbReference type="NCBIfam" id="TIGR01413">
    <property type="entry name" value="Dyp_perox_fam"/>
    <property type="match status" value="1"/>
</dbReference>
<protein>
    <recommendedName>
        <fullName evidence="9">Deferrochelatase</fullName>
        <ecNumber evidence="9">1.11.1.-</ecNumber>
    </recommendedName>
    <alternativeName>
        <fullName evidence="9">Peroxidase EfeB</fullName>
    </alternativeName>
</protein>
<evidence type="ECO:0000256" key="10">
    <source>
        <dbReference type="SAM" id="MobiDB-lite"/>
    </source>
</evidence>
<gene>
    <name evidence="14" type="ORF">SAMN04488137_2208</name>
</gene>
<evidence type="ECO:0000256" key="8">
    <source>
        <dbReference type="ARBA" id="ARBA00025737"/>
    </source>
</evidence>